<accession>A0A0P6SE45</accession>
<dbReference type="GO" id="GO:0043565">
    <property type="term" value="F:sequence-specific DNA binding"/>
    <property type="evidence" value="ECO:0007669"/>
    <property type="project" value="InterPro"/>
</dbReference>
<evidence type="ECO:0000259" key="4">
    <source>
        <dbReference type="PROSITE" id="PS01124"/>
    </source>
</evidence>
<keyword evidence="6" id="KW-1185">Reference proteome</keyword>
<feature type="domain" description="HTH araC/xylS-type" evidence="4">
    <location>
        <begin position="298"/>
        <end position="395"/>
    </location>
</feature>
<dbReference type="PANTHER" id="PTHR43280:SF10">
    <property type="entry name" value="REGULATORY PROTEIN POCR"/>
    <property type="match status" value="1"/>
</dbReference>
<evidence type="ECO:0000256" key="3">
    <source>
        <dbReference type="ARBA" id="ARBA00023163"/>
    </source>
</evidence>
<dbReference type="STRING" id="119224.AKK44_04805"/>
<organism evidence="5 6">
    <name type="scientific">Streptococcus phocae</name>
    <dbReference type="NCBI Taxonomy" id="119224"/>
    <lineage>
        <taxon>Bacteria</taxon>
        <taxon>Bacillati</taxon>
        <taxon>Bacillota</taxon>
        <taxon>Bacilli</taxon>
        <taxon>Lactobacillales</taxon>
        <taxon>Streptococcaceae</taxon>
        <taxon>Streptococcus</taxon>
    </lineage>
</organism>
<sequence length="401" mass="45820">MTSLDFKHVHALHTLSQLPVLVISKKSELIQSYGSDRYIVPYYQVIDQLNLTLKDDFDSYQGLLEETFLVFPVCKHFLSIGPFYTRRLETAYQEGLVERFLESHPGKHKECLMAYMKSVPCFSAEDILSLIITVDAFFQTSFEKTSKQAVAKLIKESKEILTDPETIANLELEGSTSSHLPNTLSYLNHIISLVKLGNTDLLRKEINKLSLSGISSSSISALRAEKNLSIVYLTKLLELSFAESTDVARNYELAKHFMKLTEEAIDLIEVLRVRAAAIISFSESLANKSTSDKKQIFDSILHYVSSHIYSKLKVSDIASHLYISESHLRSIFKRYSDISLQSYILKSKVQEAKILLKRGMPVGEVAKMLHFYDTTHFYKTFKKYTGMTSNEYLTNYRKNHK</sequence>
<dbReference type="NCBIfam" id="TIGR04094">
    <property type="entry name" value="adjacent_YSIRK"/>
    <property type="match status" value="1"/>
</dbReference>
<dbReference type="Pfam" id="PF12833">
    <property type="entry name" value="HTH_18"/>
    <property type="match status" value="1"/>
</dbReference>
<dbReference type="PROSITE" id="PS01124">
    <property type="entry name" value="HTH_ARAC_FAMILY_2"/>
    <property type="match status" value="1"/>
</dbReference>
<evidence type="ECO:0000256" key="2">
    <source>
        <dbReference type="ARBA" id="ARBA00023125"/>
    </source>
</evidence>
<dbReference type="InterPro" id="IPR009057">
    <property type="entry name" value="Homeodomain-like_sf"/>
</dbReference>
<keyword evidence="3" id="KW-0804">Transcription</keyword>
<evidence type="ECO:0000256" key="1">
    <source>
        <dbReference type="ARBA" id="ARBA00023015"/>
    </source>
</evidence>
<dbReference type="Proteomes" id="UP000049578">
    <property type="component" value="Unassembled WGS sequence"/>
</dbReference>
<protein>
    <submittedName>
        <fullName evidence="5">AraC family transcriptional regulator</fullName>
    </submittedName>
</protein>
<dbReference type="Gene3D" id="1.10.10.60">
    <property type="entry name" value="Homeodomain-like"/>
    <property type="match status" value="1"/>
</dbReference>
<name>A0A0P6SE45_9STRE</name>
<dbReference type="SUPFAM" id="SSF46689">
    <property type="entry name" value="Homeodomain-like"/>
    <property type="match status" value="2"/>
</dbReference>
<dbReference type="GO" id="GO:0003700">
    <property type="term" value="F:DNA-binding transcription factor activity"/>
    <property type="evidence" value="ECO:0007669"/>
    <property type="project" value="InterPro"/>
</dbReference>
<dbReference type="PANTHER" id="PTHR43280">
    <property type="entry name" value="ARAC-FAMILY TRANSCRIPTIONAL REGULATOR"/>
    <property type="match status" value="1"/>
</dbReference>
<evidence type="ECO:0000313" key="6">
    <source>
        <dbReference type="Proteomes" id="UP000049578"/>
    </source>
</evidence>
<dbReference type="SMART" id="SM00342">
    <property type="entry name" value="HTH_ARAC"/>
    <property type="match status" value="1"/>
</dbReference>
<evidence type="ECO:0000313" key="5">
    <source>
        <dbReference type="EMBL" id="KPJ22409.1"/>
    </source>
</evidence>
<dbReference type="EMBL" id="LHQM01000015">
    <property type="protein sequence ID" value="KPJ22409.1"/>
    <property type="molecule type" value="Genomic_DNA"/>
</dbReference>
<reference evidence="5 6" key="1">
    <citation type="submission" date="2015-08" db="EMBL/GenBank/DDBJ databases">
        <title>Genome sequence of Streptococcus phocae subsp. phocae ATCC 51973T isolated from liver specimen obtained from seal.</title>
        <authorList>
            <person name="Avendano-Herrera R."/>
        </authorList>
    </citation>
    <scope>NUCLEOTIDE SEQUENCE [LARGE SCALE GENOMIC DNA]</scope>
    <source>
        <strain evidence="5 6">ATCC 51973</strain>
    </source>
</reference>
<gene>
    <name evidence="5" type="ORF">AKK44_04805</name>
</gene>
<dbReference type="RefSeq" id="WP_054278745.1">
    <property type="nucleotide sequence ID" value="NZ_LHQM01000015.1"/>
</dbReference>
<proteinExistence type="predicted"/>
<dbReference type="InterPro" id="IPR024022">
    <property type="entry name" value="Tscrpt_reg_HTH_surface_antigen"/>
</dbReference>
<dbReference type="AlphaFoldDB" id="A0A0P6SE45"/>
<dbReference type="InterPro" id="IPR018060">
    <property type="entry name" value="HTH_AraC"/>
</dbReference>
<comment type="caution">
    <text evidence="5">The sequence shown here is derived from an EMBL/GenBank/DDBJ whole genome shotgun (WGS) entry which is preliminary data.</text>
</comment>
<keyword evidence="1" id="KW-0805">Transcription regulation</keyword>
<dbReference type="PATRIC" id="fig|119224.3.peg.496"/>
<keyword evidence="2" id="KW-0238">DNA-binding</keyword>